<organism evidence="1">
    <name type="scientific">viral metagenome</name>
    <dbReference type="NCBI Taxonomy" id="1070528"/>
    <lineage>
        <taxon>unclassified sequences</taxon>
        <taxon>metagenomes</taxon>
        <taxon>organismal metagenomes</taxon>
    </lineage>
</organism>
<reference evidence="1" key="1">
    <citation type="journal article" date="2020" name="Nature">
        <title>Giant virus diversity and host interactions through global metagenomics.</title>
        <authorList>
            <person name="Schulz F."/>
            <person name="Roux S."/>
            <person name="Paez-Espino D."/>
            <person name="Jungbluth S."/>
            <person name="Walsh D.A."/>
            <person name="Denef V.J."/>
            <person name="McMahon K.D."/>
            <person name="Konstantinidis K.T."/>
            <person name="Eloe-Fadrosh E.A."/>
            <person name="Kyrpides N.C."/>
            <person name="Woyke T."/>
        </authorList>
    </citation>
    <scope>NUCLEOTIDE SEQUENCE</scope>
    <source>
        <strain evidence="1">GVMAG-M-3300010158-59</strain>
    </source>
</reference>
<dbReference type="EMBL" id="MN739103">
    <property type="protein sequence ID" value="QHS88860.1"/>
    <property type="molecule type" value="Genomic_DNA"/>
</dbReference>
<evidence type="ECO:0000313" key="1">
    <source>
        <dbReference type="EMBL" id="QHS88860.1"/>
    </source>
</evidence>
<proteinExistence type="predicted"/>
<protein>
    <submittedName>
        <fullName evidence="1">Uncharacterized protein</fullName>
    </submittedName>
</protein>
<sequence length="148" mass="16783">MTNVRPANPLCPCKKPDLILYQIRKNGEKYKLSPNKFLYSGEGIFVDNFKNNKQKGSYSFSGTQYTSIEEPKTDYSNEQLILAFSDGSTITSLFSDINKTNPNGIFLPGKVNIVKIICGTGKYTFKEGYIAIKVIDETKRKCYVYFTK</sequence>
<accession>A0A6C0B9Z6</accession>
<dbReference type="AlphaFoldDB" id="A0A6C0B9Z6"/>
<name>A0A6C0B9Z6_9ZZZZ</name>